<protein>
    <submittedName>
        <fullName evidence="2">Uncharacterized protein</fullName>
    </submittedName>
</protein>
<accession>A0AAN7A196</accession>
<name>A0AAN7A196_9PEZI</name>
<reference evidence="2" key="2">
    <citation type="submission" date="2023-05" db="EMBL/GenBank/DDBJ databases">
        <authorList>
            <consortium name="Lawrence Berkeley National Laboratory"/>
            <person name="Steindorff A."/>
            <person name="Hensen N."/>
            <person name="Bonometti L."/>
            <person name="Westerberg I."/>
            <person name="Brannstrom I.O."/>
            <person name="Guillou S."/>
            <person name="Cros-Aarteil S."/>
            <person name="Calhoun S."/>
            <person name="Haridas S."/>
            <person name="Kuo A."/>
            <person name="Mondo S."/>
            <person name="Pangilinan J."/>
            <person name="Riley R."/>
            <person name="Labutti K."/>
            <person name="Andreopoulos B."/>
            <person name="Lipzen A."/>
            <person name="Chen C."/>
            <person name="Yanf M."/>
            <person name="Daum C."/>
            <person name="Ng V."/>
            <person name="Clum A."/>
            <person name="Ohm R."/>
            <person name="Martin F."/>
            <person name="Silar P."/>
            <person name="Natvig D."/>
            <person name="Lalanne C."/>
            <person name="Gautier V."/>
            <person name="Ament-Velasquez S.L."/>
            <person name="Kruys A."/>
            <person name="Hutchinson M.I."/>
            <person name="Powell A.J."/>
            <person name="Barry K."/>
            <person name="Miller A.N."/>
            <person name="Grigoriev I.V."/>
            <person name="Debuchy R."/>
            <person name="Gladieux P."/>
            <person name="Thoren M.H."/>
            <person name="Johannesson H."/>
        </authorList>
    </citation>
    <scope>NUCLEOTIDE SEQUENCE</scope>
    <source>
        <strain evidence="2">CBS 538.74</strain>
    </source>
</reference>
<organism evidence="2 3">
    <name type="scientific">Chaetomidium leptoderma</name>
    <dbReference type="NCBI Taxonomy" id="669021"/>
    <lineage>
        <taxon>Eukaryota</taxon>
        <taxon>Fungi</taxon>
        <taxon>Dikarya</taxon>
        <taxon>Ascomycota</taxon>
        <taxon>Pezizomycotina</taxon>
        <taxon>Sordariomycetes</taxon>
        <taxon>Sordariomycetidae</taxon>
        <taxon>Sordariales</taxon>
        <taxon>Chaetomiaceae</taxon>
        <taxon>Chaetomidium</taxon>
    </lineage>
</organism>
<evidence type="ECO:0000256" key="1">
    <source>
        <dbReference type="SAM" id="MobiDB-lite"/>
    </source>
</evidence>
<feature type="compositionally biased region" description="Polar residues" evidence="1">
    <location>
        <begin position="1"/>
        <end position="17"/>
    </location>
</feature>
<reference evidence="2" key="1">
    <citation type="journal article" date="2023" name="Mol. Phylogenet. Evol.">
        <title>Genome-scale phylogeny and comparative genomics of the fungal order Sordariales.</title>
        <authorList>
            <person name="Hensen N."/>
            <person name="Bonometti L."/>
            <person name="Westerberg I."/>
            <person name="Brannstrom I.O."/>
            <person name="Guillou S."/>
            <person name="Cros-Aarteil S."/>
            <person name="Calhoun S."/>
            <person name="Haridas S."/>
            <person name="Kuo A."/>
            <person name="Mondo S."/>
            <person name="Pangilinan J."/>
            <person name="Riley R."/>
            <person name="LaButti K."/>
            <person name="Andreopoulos B."/>
            <person name="Lipzen A."/>
            <person name="Chen C."/>
            <person name="Yan M."/>
            <person name="Daum C."/>
            <person name="Ng V."/>
            <person name="Clum A."/>
            <person name="Steindorff A."/>
            <person name="Ohm R.A."/>
            <person name="Martin F."/>
            <person name="Silar P."/>
            <person name="Natvig D.O."/>
            <person name="Lalanne C."/>
            <person name="Gautier V."/>
            <person name="Ament-Velasquez S.L."/>
            <person name="Kruys A."/>
            <person name="Hutchinson M.I."/>
            <person name="Powell A.J."/>
            <person name="Barry K."/>
            <person name="Miller A.N."/>
            <person name="Grigoriev I.V."/>
            <person name="Debuchy R."/>
            <person name="Gladieux P."/>
            <person name="Hiltunen Thoren M."/>
            <person name="Johannesson H."/>
        </authorList>
    </citation>
    <scope>NUCLEOTIDE SEQUENCE</scope>
    <source>
        <strain evidence="2">CBS 538.74</strain>
    </source>
</reference>
<comment type="caution">
    <text evidence="2">The sequence shown here is derived from an EMBL/GenBank/DDBJ whole genome shotgun (WGS) entry which is preliminary data.</text>
</comment>
<dbReference type="EMBL" id="MU856865">
    <property type="protein sequence ID" value="KAK4156606.1"/>
    <property type="molecule type" value="Genomic_DNA"/>
</dbReference>
<sequence>MENRATVTNPSSNTASSPVGGLVPMDHSIASTRDDHEDALIAEIQSLHQTIRDQQHAFHALQEKLQEQGKTIQAISETSQLGQMAVKQIQEQGKTIQAISETARLGQIAVMQIQDDIHFTRNDLDITRNDLLITRNDLLITRNDVSKVTEKQEQLASNISALQRGMKCLDKLLGLRRFRQVVNANRGEASSTVLEQQGRKIGTMLSWFERMSMNDFRPEEMRSFFEKHKGGRGKVGNNSDAQAGQEAGKEAGKEGVYIAAQTTEGGDMEVEEEDELKIHM</sequence>
<proteinExistence type="predicted"/>
<feature type="compositionally biased region" description="Acidic residues" evidence="1">
    <location>
        <begin position="266"/>
        <end position="280"/>
    </location>
</feature>
<feature type="region of interest" description="Disordered" evidence="1">
    <location>
        <begin position="1"/>
        <end position="22"/>
    </location>
</feature>
<dbReference type="Proteomes" id="UP001302745">
    <property type="component" value="Unassembled WGS sequence"/>
</dbReference>
<keyword evidence="3" id="KW-1185">Reference proteome</keyword>
<feature type="region of interest" description="Disordered" evidence="1">
    <location>
        <begin position="228"/>
        <end position="254"/>
    </location>
</feature>
<evidence type="ECO:0000313" key="2">
    <source>
        <dbReference type="EMBL" id="KAK4156606.1"/>
    </source>
</evidence>
<feature type="region of interest" description="Disordered" evidence="1">
    <location>
        <begin position="261"/>
        <end position="280"/>
    </location>
</feature>
<dbReference type="AlphaFoldDB" id="A0AAN7A196"/>
<evidence type="ECO:0000313" key="3">
    <source>
        <dbReference type="Proteomes" id="UP001302745"/>
    </source>
</evidence>
<gene>
    <name evidence="2" type="ORF">C8A00DRAFT_30575</name>
</gene>